<dbReference type="OrthoDB" id="9810387at2"/>
<evidence type="ECO:0008006" key="3">
    <source>
        <dbReference type="Google" id="ProtNLM"/>
    </source>
</evidence>
<dbReference type="Pfam" id="PF07345">
    <property type="entry name" value="ATPaseInh_sub_z"/>
    <property type="match status" value="1"/>
</dbReference>
<keyword evidence="2" id="KW-1185">Reference proteome</keyword>
<organism evidence="1 2">
    <name type="scientific">Aliiruegeria lutimaris</name>
    <dbReference type="NCBI Taxonomy" id="571298"/>
    <lineage>
        <taxon>Bacteria</taxon>
        <taxon>Pseudomonadati</taxon>
        <taxon>Pseudomonadota</taxon>
        <taxon>Alphaproteobacteria</taxon>
        <taxon>Rhodobacterales</taxon>
        <taxon>Roseobacteraceae</taxon>
        <taxon>Aliiruegeria</taxon>
    </lineage>
</organism>
<evidence type="ECO:0000313" key="2">
    <source>
        <dbReference type="Proteomes" id="UP000199382"/>
    </source>
</evidence>
<sequence length="104" mass="11517">MTAFDQRLKAFEHTYAHDAEKQYRIDVRANKLLGLWAAGLLDKTPLEARNYAKDVVRSDFAEPGDADVIRKVAGDLGRRATAEEVRLMRTACIEAAKAQIAAGN</sequence>
<dbReference type="InterPro" id="IPR009945">
    <property type="entry name" value="ATPase_inh_sub_z"/>
</dbReference>
<dbReference type="Proteomes" id="UP000199382">
    <property type="component" value="Unassembled WGS sequence"/>
</dbReference>
<protein>
    <recommendedName>
        <fullName evidence="3">DUF1476 domain-containing protein</fullName>
    </recommendedName>
</protein>
<reference evidence="1 2" key="1">
    <citation type="submission" date="2016-10" db="EMBL/GenBank/DDBJ databases">
        <authorList>
            <person name="de Groot N.N."/>
        </authorList>
    </citation>
    <scope>NUCLEOTIDE SEQUENCE [LARGE SCALE GENOMIC DNA]</scope>
    <source>
        <strain evidence="1 2">DSM 25294</strain>
    </source>
</reference>
<dbReference type="RefSeq" id="WP_093162957.1">
    <property type="nucleotide sequence ID" value="NZ_FNEK01000073.1"/>
</dbReference>
<accession>A0A1G9IBI6</accession>
<dbReference type="AlphaFoldDB" id="A0A1G9IBI6"/>
<name>A0A1G9IBI6_9RHOB</name>
<dbReference type="InterPro" id="IPR038293">
    <property type="entry name" value="ATPase_inh_sub_z_sf"/>
</dbReference>
<dbReference type="EMBL" id="FNEK01000073">
    <property type="protein sequence ID" value="SDL22610.1"/>
    <property type="molecule type" value="Genomic_DNA"/>
</dbReference>
<dbReference type="PIRSF" id="PIRSF031780">
    <property type="entry name" value="UCP031780"/>
    <property type="match status" value="1"/>
</dbReference>
<dbReference type="STRING" id="571298.SAMN04488026_107327"/>
<proteinExistence type="predicted"/>
<gene>
    <name evidence="1" type="ORF">SAMN04488026_107327</name>
</gene>
<dbReference type="Gene3D" id="1.10.790.20">
    <property type="entry name" value="Domain of unknown function DUF1476"/>
    <property type="match status" value="1"/>
</dbReference>
<evidence type="ECO:0000313" key="1">
    <source>
        <dbReference type="EMBL" id="SDL22610.1"/>
    </source>
</evidence>